<dbReference type="EMBL" id="JACIDR010000005">
    <property type="protein sequence ID" value="MBB3974359.1"/>
    <property type="molecule type" value="Genomic_DNA"/>
</dbReference>
<dbReference type="EC" id="2.7.7.7" evidence="3"/>
<accession>A0A7W6GI06</accession>
<dbReference type="RefSeq" id="WP_183396203.1">
    <property type="nucleotide sequence ID" value="NZ_JACIDR010000005.1"/>
</dbReference>
<dbReference type="InterPro" id="IPR029460">
    <property type="entry name" value="DNAPol_HHH"/>
</dbReference>
<keyword evidence="5" id="KW-0963">Cytoplasm</keyword>
<evidence type="ECO:0000313" key="14">
    <source>
        <dbReference type="EMBL" id="MBB3974359.1"/>
    </source>
</evidence>
<dbReference type="GO" id="GO:0008408">
    <property type="term" value="F:3'-5' exonuclease activity"/>
    <property type="evidence" value="ECO:0007669"/>
    <property type="project" value="InterPro"/>
</dbReference>
<dbReference type="Pfam" id="PF17657">
    <property type="entry name" value="DNA_pol3_finger"/>
    <property type="match status" value="1"/>
</dbReference>
<evidence type="ECO:0000256" key="2">
    <source>
        <dbReference type="ARBA" id="ARBA00009496"/>
    </source>
</evidence>
<dbReference type="CDD" id="cd04485">
    <property type="entry name" value="DnaE_OBF"/>
    <property type="match status" value="1"/>
</dbReference>
<proteinExistence type="inferred from homology"/>
<feature type="domain" description="Polymerase/histidinol phosphatase N-terminal" evidence="13">
    <location>
        <begin position="13"/>
        <end position="79"/>
    </location>
</feature>
<gene>
    <name evidence="14" type="ORF">GGR24_003040</name>
</gene>
<dbReference type="Gene3D" id="1.10.150.870">
    <property type="match status" value="1"/>
</dbReference>
<evidence type="ECO:0000256" key="5">
    <source>
        <dbReference type="ARBA" id="ARBA00022490"/>
    </source>
</evidence>
<dbReference type="InterPro" id="IPR041931">
    <property type="entry name" value="DNA_pol3_alpha_thumb_dom"/>
</dbReference>
<dbReference type="Proteomes" id="UP000528964">
    <property type="component" value="Unassembled WGS sequence"/>
</dbReference>
<dbReference type="InterPro" id="IPR004013">
    <property type="entry name" value="PHP_dom"/>
</dbReference>
<dbReference type="Gene3D" id="3.20.20.140">
    <property type="entry name" value="Metal-dependent hydrolases"/>
    <property type="match status" value="1"/>
</dbReference>
<dbReference type="NCBIfam" id="NF004226">
    <property type="entry name" value="PRK05673.1"/>
    <property type="match status" value="1"/>
</dbReference>
<evidence type="ECO:0000256" key="11">
    <source>
        <dbReference type="ARBA" id="ARBA00026073"/>
    </source>
</evidence>
<dbReference type="GO" id="GO:0003887">
    <property type="term" value="F:DNA-directed DNA polymerase activity"/>
    <property type="evidence" value="ECO:0007669"/>
    <property type="project" value="UniProtKB-KW"/>
</dbReference>
<dbReference type="PANTHER" id="PTHR32294:SF0">
    <property type="entry name" value="DNA POLYMERASE III SUBUNIT ALPHA"/>
    <property type="match status" value="1"/>
</dbReference>
<dbReference type="SUPFAM" id="SSF160975">
    <property type="entry name" value="AF1531-like"/>
    <property type="match status" value="1"/>
</dbReference>
<evidence type="ECO:0000259" key="13">
    <source>
        <dbReference type="SMART" id="SM00481"/>
    </source>
</evidence>
<name>A0A7W6GI06_9HYPH</name>
<comment type="subunit">
    <text evidence="11">DNA polymerase III contains a core (composed of alpha, epsilon and theta chains) that associates with a tau subunit. This core dimerizes to form the POLIII' complex. PolIII' associates with the gamma complex (composed of gamma, delta, delta', psi and chi chains) and with the beta chain to form the complete DNA polymerase III complex.</text>
</comment>
<evidence type="ECO:0000256" key="4">
    <source>
        <dbReference type="ARBA" id="ARBA00019114"/>
    </source>
</evidence>
<dbReference type="SMART" id="SM00481">
    <property type="entry name" value="POLIIIAc"/>
    <property type="match status" value="1"/>
</dbReference>
<comment type="similarity">
    <text evidence="2">Belongs to the DNA polymerase type-C family. DnaE subfamily.</text>
</comment>
<dbReference type="InterPro" id="IPR016195">
    <property type="entry name" value="Pol/histidinol_Pase-like"/>
</dbReference>
<dbReference type="GO" id="GO:0006260">
    <property type="term" value="P:DNA replication"/>
    <property type="evidence" value="ECO:0007669"/>
    <property type="project" value="UniProtKB-KW"/>
</dbReference>
<evidence type="ECO:0000256" key="10">
    <source>
        <dbReference type="ARBA" id="ARBA00025611"/>
    </source>
</evidence>
<dbReference type="Pfam" id="PF07733">
    <property type="entry name" value="DNA_pol3_alpha"/>
    <property type="match status" value="1"/>
</dbReference>
<dbReference type="InterPro" id="IPR049821">
    <property type="entry name" value="PolIIIA_DnaE1_PHP"/>
</dbReference>
<sequence>MAAGGLTSDPGFVHLNVRSSFSLLEGALTIAKLAAAAKSDRMPAIALTDDNLFGALEFSEKLAGAGVQPIVGLTLPVDFNDREQRGGRPARDLRRPSIVLLAQSAEGYRNLMALSSRAFLQSDPDAPPHATLEMLEGLCGGLIALTGGPEGPLDCAFSEGADDVAGARLSRLSGFFGDRLYIELQRHGLPGEAAVEPALVGLAYERGLPLVATNGARFVERADHEAHDALICLADGRVLAETDRRQMSPDHYLKTRAEMAALFSDLPEALENTVEIARRSAYRPRTAKPILPRFTVGDATADGADAEAAELRRQAQAGLAARLAAHEPAPGLSVQDYEARLEFELGVIERMKYPGYFLIVSDFIKWAKAQGIPVGPGRGSGAGSLVAYALTITDLDPLRFGLLFERFLNPERVSMPDFDIDFCQDRREEVIRYVQDRYGQDRVAQIITFGTLQARGVMRDVGRVLEMPYGQVDKLCKLVPQNPANPVTLKQAVGDEPKLAEARNTDPTVGRMLDIALKLEGLYRHASTHAAGIVIGDRPLEQLVPLYRDPRSEMPVTQFNMKWVEPAGLVKFDFLGLKTLTTLSTTAKLLRQRGVELDLETIPIDDPATYAMLSRGETVGVFQLESAGMRRALADMKPDRFEDIIALVALYRPGPMANIPTYCARKHGLEKPEYLHPKLEPILSETFGVIIYQEQVMQVAQSLAGYSLGEADLLRRAMGKKIRSEMDAQRERFVSGAVERGIGKADAATIFELLAKFADYGFNKSHAAAYALVAYQTAYLKATYPVEFLAASMTLDMGSTDKLAEFRQEAMRLGIAVRPPCVNRSNVAFDVEDGAILYALAALKGVGPQAVEGIVAQRREGKFRDLRDFARRLDAKALPRRALESLVQAGALDALEPDRARALASVDAVMAIASRTRDDEAIGQFGFFEAAEEPIRPQPHEAWSAGERLKREYEAVGFFLSGHPLDDYQALLEKLRVRRFADFAAAAKAGATAGRLAATVLTRQERKTKTGNRMGVVTLSDPTGHYEAVIFSEGLAKYRDLLEPNTPVIVGVSAAVEGDELRLRLEHVEPLDQAAERLQRSVRIFMRAAEPMEHVSRRLEAGDGEVSVVLLLDEEETEVEIRLPGRYRVSPQIAGALKTVPGVVAVEAA</sequence>
<dbReference type="NCBIfam" id="TIGR00594">
    <property type="entry name" value="polc"/>
    <property type="match status" value="1"/>
</dbReference>
<dbReference type="InterPro" id="IPR040982">
    <property type="entry name" value="DNA_pol3_finger"/>
</dbReference>
<comment type="function">
    <text evidence="10">DNA polymerase III is a complex, multichain enzyme responsible for most of the replicative synthesis in bacteria. This DNA polymerase also exhibits 3' to 5' exonuclease activity. The alpha chain is the DNA polymerase.</text>
</comment>
<comment type="subcellular location">
    <subcellularLocation>
        <location evidence="1">Cytoplasm</location>
    </subcellularLocation>
</comment>
<organism evidence="14 15">
    <name type="scientific">Hansschlegelia beijingensis</name>
    <dbReference type="NCBI Taxonomy" id="1133344"/>
    <lineage>
        <taxon>Bacteria</taxon>
        <taxon>Pseudomonadati</taxon>
        <taxon>Pseudomonadota</taxon>
        <taxon>Alphaproteobacteria</taxon>
        <taxon>Hyphomicrobiales</taxon>
        <taxon>Methylopilaceae</taxon>
        <taxon>Hansschlegelia</taxon>
    </lineage>
</organism>
<keyword evidence="9" id="KW-0239">DNA-directed DNA polymerase</keyword>
<dbReference type="Gene3D" id="1.10.10.1600">
    <property type="entry name" value="Bacterial DNA polymerase III alpha subunit, thumb domain"/>
    <property type="match status" value="1"/>
</dbReference>
<evidence type="ECO:0000256" key="1">
    <source>
        <dbReference type="ARBA" id="ARBA00004496"/>
    </source>
</evidence>
<dbReference type="PANTHER" id="PTHR32294">
    <property type="entry name" value="DNA POLYMERASE III SUBUNIT ALPHA"/>
    <property type="match status" value="1"/>
</dbReference>
<dbReference type="Pfam" id="PF14579">
    <property type="entry name" value="HHH_6"/>
    <property type="match status" value="1"/>
</dbReference>
<dbReference type="InterPro" id="IPR004805">
    <property type="entry name" value="DnaE2/DnaE/PolC"/>
</dbReference>
<reference evidence="14 15" key="1">
    <citation type="submission" date="2020-08" db="EMBL/GenBank/DDBJ databases">
        <title>Genomic Encyclopedia of Type Strains, Phase IV (KMG-IV): sequencing the most valuable type-strain genomes for metagenomic binning, comparative biology and taxonomic classification.</title>
        <authorList>
            <person name="Goeker M."/>
        </authorList>
    </citation>
    <scope>NUCLEOTIDE SEQUENCE [LARGE SCALE GENOMIC DNA]</scope>
    <source>
        <strain evidence="14 15">DSM 25481</strain>
    </source>
</reference>
<dbReference type="SUPFAM" id="SSF89550">
    <property type="entry name" value="PHP domain-like"/>
    <property type="match status" value="1"/>
</dbReference>
<comment type="caution">
    <text evidence="14">The sequence shown here is derived from an EMBL/GenBank/DDBJ whole genome shotgun (WGS) entry which is preliminary data.</text>
</comment>
<keyword evidence="8" id="KW-0235">DNA replication</keyword>
<dbReference type="Pfam" id="PF02811">
    <property type="entry name" value="PHP"/>
    <property type="match status" value="1"/>
</dbReference>
<evidence type="ECO:0000256" key="7">
    <source>
        <dbReference type="ARBA" id="ARBA00022695"/>
    </source>
</evidence>
<evidence type="ECO:0000256" key="9">
    <source>
        <dbReference type="ARBA" id="ARBA00022932"/>
    </source>
</evidence>
<evidence type="ECO:0000256" key="8">
    <source>
        <dbReference type="ARBA" id="ARBA00022705"/>
    </source>
</evidence>
<dbReference type="InterPro" id="IPR011708">
    <property type="entry name" value="DNA_pol3_alpha_NTPase_dom"/>
</dbReference>
<comment type="catalytic activity">
    <reaction evidence="12">
        <text>DNA(n) + a 2'-deoxyribonucleoside 5'-triphosphate = DNA(n+1) + diphosphate</text>
        <dbReference type="Rhea" id="RHEA:22508"/>
        <dbReference type="Rhea" id="RHEA-COMP:17339"/>
        <dbReference type="Rhea" id="RHEA-COMP:17340"/>
        <dbReference type="ChEBI" id="CHEBI:33019"/>
        <dbReference type="ChEBI" id="CHEBI:61560"/>
        <dbReference type="ChEBI" id="CHEBI:173112"/>
        <dbReference type="EC" id="2.7.7.7"/>
    </reaction>
</comment>
<evidence type="ECO:0000256" key="6">
    <source>
        <dbReference type="ARBA" id="ARBA00022679"/>
    </source>
</evidence>
<keyword evidence="7 14" id="KW-0548">Nucleotidyltransferase</keyword>
<evidence type="ECO:0000256" key="12">
    <source>
        <dbReference type="ARBA" id="ARBA00049244"/>
    </source>
</evidence>
<keyword evidence="6 14" id="KW-0808">Transferase</keyword>
<keyword evidence="15" id="KW-1185">Reference proteome</keyword>
<evidence type="ECO:0000256" key="3">
    <source>
        <dbReference type="ARBA" id="ARBA00012417"/>
    </source>
</evidence>
<dbReference type="CDD" id="cd07433">
    <property type="entry name" value="PHP_PolIIIA_DnaE1"/>
    <property type="match status" value="1"/>
</dbReference>
<dbReference type="GO" id="GO:0005737">
    <property type="term" value="C:cytoplasm"/>
    <property type="evidence" value="ECO:0007669"/>
    <property type="project" value="UniProtKB-SubCell"/>
</dbReference>
<evidence type="ECO:0000313" key="15">
    <source>
        <dbReference type="Proteomes" id="UP000528964"/>
    </source>
</evidence>
<dbReference type="InterPro" id="IPR003141">
    <property type="entry name" value="Pol/His_phosphatase_N"/>
</dbReference>
<protein>
    <recommendedName>
        <fullName evidence="4">DNA polymerase III subunit alpha</fullName>
        <ecNumber evidence="3">2.7.7.7</ecNumber>
    </recommendedName>
</protein>
<dbReference type="AlphaFoldDB" id="A0A7W6GI06"/>